<keyword evidence="10" id="KW-1185">Reference proteome</keyword>
<dbReference type="AlphaFoldDB" id="A0AAW1NV67"/>
<protein>
    <recommendedName>
        <fullName evidence="8">E2F/DP family winged-helix DNA-binding domain-containing protein</fullName>
    </recommendedName>
</protein>
<dbReference type="InterPro" id="IPR015633">
    <property type="entry name" value="E2F"/>
</dbReference>
<gene>
    <name evidence="9" type="ORF">WJX73_010809</name>
</gene>
<feature type="coiled-coil region" evidence="6">
    <location>
        <begin position="182"/>
        <end position="216"/>
    </location>
</feature>
<dbReference type="Pfam" id="PF02319">
    <property type="entry name" value="WHD_E2F_TDP"/>
    <property type="match status" value="1"/>
</dbReference>
<name>A0AAW1NV67_9CHLO</name>
<dbReference type="PANTHER" id="PTHR12081">
    <property type="entry name" value="TRANSCRIPTION FACTOR E2F"/>
    <property type="match status" value="1"/>
</dbReference>
<evidence type="ECO:0000256" key="1">
    <source>
        <dbReference type="ARBA" id="ARBA00010940"/>
    </source>
</evidence>
<dbReference type="InterPro" id="IPR036388">
    <property type="entry name" value="WH-like_DNA-bd_sf"/>
</dbReference>
<comment type="similarity">
    <text evidence="1 5">Belongs to the E2F/DP family.</text>
</comment>
<evidence type="ECO:0000256" key="7">
    <source>
        <dbReference type="SAM" id="MobiDB-lite"/>
    </source>
</evidence>
<dbReference type="InterPro" id="IPR003316">
    <property type="entry name" value="E2F_WHTH_DNA-bd_dom"/>
</dbReference>
<comment type="subcellular location">
    <subcellularLocation>
        <location evidence="5">Nucleus</location>
    </subcellularLocation>
</comment>
<evidence type="ECO:0000256" key="2">
    <source>
        <dbReference type="ARBA" id="ARBA00023015"/>
    </source>
</evidence>
<dbReference type="Gene3D" id="1.10.10.10">
    <property type="entry name" value="Winged helix-like DNA-binding domain superfamily/Winged helix DNA-binding domain"/>
    <property type="match status" value="1"/>
</dbReference>
<evidence type="ECO:0000256" key="5">
    <source>
        <dbReference type="RuleBase" id="RU003796"/>
    </source>
</evidence>
<dbReference type="GO" id="GO:0090575">
    <property type="term" value="C:RNA polymerase II transcription regulator complex"/>
    <property type="evidence" value="ECO:0007669"/>
    <property type="project" value="TreeGrafter"/>
</dbReference>
<feature type="compositionally biased region" description="Low complexity" evidence="7">
    <location>
        <begin position="86"/>
        <end position="101"/>
    </location>
</feature>
<dbReference type="FunFam" id="1.10.10.10:FF:000008">
    <property type="entry name" value="E2F transcription factor 1"/>
    <property type="match status" value="1"/>
</dbReference>
<dbReference type="PANTHER" id="PTHR12081:SF18">
    <property type="entry name" value="TRANSCRIPTION FACTOR E2F2-RELATED"/>
    <property type="match status" value="1"/>
</dbReference>
<evidence type="ECO:0000259" key="8">
    <source>
        <dbReference type="SMART" id="SM01372"/>
    </source>
</evidence>
<keyword evidence="4 5" id="KW-0804">Transcription</keyword>
<evidence type="ECO:0000313" key="9">
    <source>
        <dbReference type="EMBL" id="KAK9800218.1"/>
    </source>
</evidence>
<dbReference type="Pfam" id="PF16421">
    <property type="entry name" value="E2F_CC-MB"/>
    <property type="match status" value="1"/>
</dbReference>
<accession>A0AAW1NV67</accession>
<feature type="region of interest" description="Disordered" evidence="7">
    <location>
        <begin position="253"/>
        <end position="272"/>
    </location>
</feature>
<dbReference type="GO" id="GO:0000978">
    <property type="term" value="F:RNA polymerase II cis-regulatory region sequence-specific DNA binding"/>
    <property type="evidence" value="ECO:0007669"/>
    <property type="project" value="InterPro"/>
</dbReference>
<organism evidence="9 10">
    <name type="scientific">Symbiochloris irregularis</name>
    <dbReference type="NCBI Taxonomy" id="706552"/>
    <lineage>
        <taxon>Eukaryota</taxon>
        <taxon>Viridiplantae</taxon>
        <taxon>Chlorophyta</taxon>
        <taxon>core chlorophytes</taxon>
        <taxon>Trebouxiophyceae</taxon>
        <taxon>Trebouxiales</taxon>
        <taxon>Trebouxiaceae</taxon>
        <taxon>Symbiochloris</taxon>
    </lineage>
</organism>
<dbReference type="GO" id="GO:0046983">
    <property type="term" value="F:protein dimerization activity"/>
    <property type="evidence" value="ECO:0007669"/>
    <property type="project" value="InterPro"/>
</dbReference>
<dbReference type="GO" id="GO:0000981">
    <property type="term" value="F:DNA-binding transcription factor activity, RNA polymerase II-specific"/>
    <property type="evidence" value="ECO:0007669"/>
    <property type="project" value="TreeGrafter"/>
</dbReference>
<dbReference type="Gene3D" id="6.10.250.540">
    <property type="match status" value="1"/>
</dbReference>
<dbReference type="InterPro" id="IPR032198">
    <property type="entry name" value="E2F_CC-MB"/>
</dbReference>
<sequence>MNISRASWANERGNPDAQPMISQPLPGEPARLSSPERQPQQSPREQGPASSDSYHSLMQQQDISADPDNATSDDQTVTRSRRRPSTRAAASKSPNAGSASLAGAGAAANCRYDSSLGLLTKKFIALVEAADKGVLDLNSAALALQVQKRRIYDITNVLEGIGLIEKKSKNNIQWKGNAAADSDDMAREYQVMQEEVKEMKNDSLLLENHIKEMRDAMALMTDHPANRARLFVTNEDIVRMESTGGDTIFAVTGPQGTTLEIPDPDEGAATGTGERRYRAVMTSDSEPIEVWLVSGSHQRASPQAPAAMPSSLGVTSSAEPFFFPPMLKTEEGTRMMGEDAAQGMQLDHGGMSTPLHQQIASPSSFMKLHTPDMDPGCWFESEGPALGVADIFADAL</sequence>
<feature type="compositionally biased region" description="Low complexity" evidence="7">
    <location>
        <begin position="33"/>
        <end position="46"/>
    </location>
</feature>
<dbReference type="SMART" id="SM01372">
    <property type="entry name" value="E2F_TDP"/>
    <property type="match status" value="1"/>
</dbReference>
<keyword evidence="3 5" id="KW-0238">DNA-binding</keyword>
<evidence type="ECO:0000256" key="4">
    <source>
        <dbReference type="ARBA" id="ARBA00023163"/>
    </source>
</evidence>
<evidence type="ECO:0000256" key="6">
    <source>
        <dbReference type="SAM" id="Coils"/>
    </source>
</evidence>
<evidence type="ECO:0000313" key="10">
    <source>
        <dbReference type="Proteomes" id="UP001465755"/>
    </source>
</evidence>
<dbReference type="SUPFAM" id="SSF46785">
    <property type="entry name" value="Winged helix' DNA-binding domain"/>
    <property type="match status" value="1"/>
</dbReference>
<keyword evidence="6" id="KW-0175">Coiled coil</keyword>
<keyword evidence="5" id="KW-0539">Nucleus</keyword>
<dbReference type="SUPFAM" id="SSF144074">
    <property type="entry name" value="E2F-DP heterodimerization region"/>
    <property type="match status" value="1"/>
</dbReference>
<feature type="domain" description="E2F/DP family winged-helix DNA-binding" evidence="8">
    <location>
        <begin position="111"/>
        <end position="176"/>
    </location>
</feature>
<feature type="region of interest" description="Disordered" evidence="7">
    <location>
        <begin position="1"/>
        <end position="101"/>
    </location>
</feature>
<keyword evidence="2 5" id="KW-0805">Transcription regulation</keyword>
<reference evidence="9 10" key="1">
    <citation type="journal article" date="2024" name="Nat. Commun.">
        <title>Phylogenomics reveals the evolutionary origins of lichenization in chlorophyte algae.</title>
        <authorList>
            <person name="Puginier C."/>
            <person name="Libourel C."/>
            <person name="Otte J."/>
            <person name="Skaloud P."/>
            <person name="Haon M."/>
            <person name="Grisel S."/>
            <person name="Petersen M."/>
            <person name="Berrin J.G."/>
            <person name="Delaux P.M."/>
            <person name="Dal Grande F."/>
            <person name="Keller J."/>
        </authorList>
    </citation>
    <scope>NUCLEOTIDE SEQUENCE [LARGE SCALE GENOMIC DNA]</scope>
    <source>
        <strain evidence="9 10">SAG 2036</strain>
    </source>
</reference>
<dbReference type="EMBL" id="JALJOQ010000085">
    <property type="protein sequence ID" value="KAK9800218.1"/>
    <property type="molecule type" value="Genomic_DNA"/>
</dbReference>
<dbReference type="InterPro" id="IPR037241">
    <property type="entry name" value="E2F-DP_heterodim"/>
</dbReference>
<dbReference type="InterPro" id="IPR036390">
    <property type="entry name" value="WH_DNA-bd_sf"/>
</dbReference>
<evidence type="ECO:0000256" key="3">
    <source>
        <dbReference type="ARBA" id="ARBA00023125"/>
    </source>
</evidence>
<proteinExistence type="inferred from homology"/>
<dbReference type="CDD" id="cd14660">
    <property type="entry name" value="E2F_DD"/>
    <property type="match status" value="1"/>
</dbReference>
<comment type="caution">
    <text evidence="9">The sequence shown here is derived from an EMBL/GenBank/DDBJ whole genome shotgun (WGS) entry which is preliminary data.</text>
</comment>
<feature type="compositionally biased region" description="Polar residues" evidence="7">
    <location>
        <begin position="48"/>
        <end position="75"/>
    </location>
</feature>
<dbReference type="Proteomes" id="UP001465755">
    <property type="component" value="Unassembled WGS sequence"/>
</dbReference>